<dbReference type="Proteomes" id="UP000600220">
    <property type="component" value="Unassembled WGS sequence"/>
</dbReference>
<evidence type="ECO:0000313" key="1">
    <source>
        <dbReference type="EMBL" id="EGQ4386053.1"/>
    </source>
</evidence>
<name>A0A8H9BZV5_STAPS</name>
<proteinExistence type="predicted"/>
<evidence type="ECO:0000313" key="2">
    <source>
        <dbReference type="Proteomes" id="UP000600220"/>
    </source>
</evidence>
<dbReference type="EMBL" id="AAXKXX010000036">
    <property type="protein sequence ID" value="EGQ4386053.1"/>
    <property type="molecule type" value="Genomic_DNA"/>
</dbReference>
<dbReference type="AlphaFoldDB" id="A0A8H9BZV5"/>
<sequence>MKSRLIGELVEWTVKAVGQKMVCSDTLDSYEMLKLQKQNEFRVCATVDIETNYIKQLTIFDYI</sequence>
<protein>
    <submittedName>
        <fullName evidence="1">Uncharacterized protein</fullName>
    </submittedName>
</protein>
<accession>A0A8H9BZV5</accession>
<comment type="caution">
    <text evidence="1">The sequence shown here is derived from an EMBL/GenBank/DDBJ whole genome shotgun (WGS) entry which is preliminary data.</text>
</comment>
<organism evidence="1 2">
    <name type="scientific">Staphylococcus pseudintermedius</name>
    <dbReference type="NCBI Taxonomy" id="283734"/>
    <lineage>
        <taxon>Bacteria</taxon>
        <taxon>Bacillati</taxon>
        <taxon>Bacillota</taxon>
        <taxon>Bacilli</taxon>
        <taxon>Bacillales</taxon>
        <taxon>Staphylococcaceae</taxon>
        <taxon>Staphylococcus</taxon>
        <taxon>Staphylococcus intermedius group</taxon>
    </lineage>
</organism>
<reference evidence="1 2" key="1">
    <citation type="submission" date="2018-11" db="EMBL/GenBank/DDBJ databases">
        <authorList>
            <consortium name="Veterinary Laboratory Investigation and Response Network"/>
        </authorList>
    </citation>
    <scope>NUCLEOTIDE SEQUENCE [LARGE SCALE GENOMIC DNA]</scope>
    <source>
        <strain evidence="1 2">SPSE-18-VL-LA-PA-Ryan-0021</strain>
    </source>
</reference>
<keyword evidence="2" id="KW-1185">Reference proteome</keyword>
<gene>
    <name evidence="1" type="ORF">EGV54_13430</name>
</gene>